<evidence type="ECO:0000256" key="1">
    <source>
        <dbReference type="ARBA" id="ARBA00022448"/>
    </source>
</evidence>
<dbReference type="InterPro" id="IPR003439">
    <property type="entry name" value="ABC_transporter-like_ATP-bd"/>
</dbReference>
<keyword evidence="6" id="KW-1185">Reference proteome</keyword>
<evidence type="ECO:0000313" key="6">
    <source>
        <dbReference type="Proteomes" id="UP001519363"/>
    </source>
</evidence>
<dbReference type="InterPro" id="IPR027417">
    <property type="entry name" value="P-loop_NTPase"/>
</dbReference>
<evidence type="ECO:0000256" key="3">
    <source>
        <dbReference type="ARBA" id="ARBA00022840"/>
    </source>
</evidence>
<dbReference type="EMBL" id="JAGIOO010000001">
    <property type="protein sequence ID" value="MBP2476684.1"/>
    <property type="molecule type" value="Genomic_DNA"/>
</dbReference>
<feature type="domain" description="AAA+ ATPase" evidence="4">
    <location>
        <begin position="29"/>
        <end position="145"/>
    </location>
</feature>
<dbReference type="Proteomes" id="UP001519363">
    <property type="component" value="Unassembled WGS sequence"/>
</dbReference>
<keyword evidence="2" id="KW-0547">Nucleotide-binding</keyword>
<dbReference type="PANTHER" id="PTHR42939:SF1">
    <property type="entry name" value="ABC TRANSPORTER ATP-BINDING PROTEIN ALBC-RELATED"/>
    <property type="match status" value="1"/>
</dbReference>
<sequence>MSIHLAAHELCKSRRRTPIVGPVTLVAGPGAPLAITGPPGSGKTTLLQLLTGRLKPTSGAVTVNGEDLAKPGVRAALRDRTARVRPDEGPDALATALFGAAALVVLDEPFAPDTDPARVLALLTRADPVTTVLVAARNLHGLRCRAVLDLTSPPGVLRLNER</sequence>
<dbReference type="InterPro" id="IPR003593">
    <property type="entry name" value="AAA+_ATPase"/>
</dbReference>
<keyword evidence="1" id="KW-0813">Transport</keyword>
<dbReference type="RefSeq" id="WP_086787789.1">
    <property type="nucleotide sequence ID" value="NZ_JAGIOO010000001.1"/>
</dbReference>
<dbReference type="Pfam" id="PF00005">
    <property type="entry name" value="ABC_tran"/>
    <property type="match status" value="1"/>
</dbReference>
<accession>A0ABS5AJD9</accession>
<dbReference type="Gene3D" id="3.40.50.300">
    <property type="entry name" value="P-loop containing nucleotide triphosphate hydrolases"/>
    <property type="match status" value="1"/>
</dbReference>
<reference evidence="5 6" key="1">
    <citation type="submission" date="2021-03" db="EMBL/GenBank/DDBJ databases">
        <title>Sequencing the genomes of 1000 actinobacteria strains.</title>
        <authorList>
            <person name="Klenk H.-P."/>
        </authorList>
    </citation>
    <scope>NUCLEOTIDE SEQUENCE [LARGE SCALE GENOMIC DNA]</scope>
    <source>
        <strain evidence="5 6">DSM 44580</strain>
    </source>
</reference>
<organism evidence="5 6">
    <name type="scientific">Crossiella equi</name>
    <dbReference type="NCBI Taxonomy" id="130796"/>
    <lineage>
        <taxon>Bacteria</taxon>
        <taxon>Bacillati</taxon>
        <taxon>Actinomycetota</taxon>
        <taxon>Actinomycetes</taxon>
        <taxon>Pseudonocardiales</taxon>
        <taxon>Pseudonocardiaceae</taxon>
        <taxon>Crossiella</taxon>
    </lineage>
</organism>
<dbReference type="InterPro" id="IPR051782">
    <property type="entry name" value="ABC_Transporter_VariousFunc"/>
</dbReference>
<proteinExistence type="predicted"/>
<dbReference type="SMART" id="SM00382">
    <property type="entry name" value="AAA"/>
    <property type="match status" value="1"/>
</dbReference>
<dbReference type="CDD" id="cd00267">
    <property type="entry name" value="ABC_ATPase"/>
    <property type="match status" value="1"/>
</dbReference>
<comment type="caution">
    <text evidence="5">The sequence shown here is derived from an EMBL/GenBank/DDBJ whole genome shotgun (WGS) entry which is preliminary data.</text>
</comment>
<name>A0ABS5AJD9_9PSEU</name>
<gene>
    <name evidence="5" type="ORF">JOF53_005556</name>
</gene>
<dbReference type="SUPFAM" id="SSF52540">
    <property type="entry name" value="P-loop containing nucleoside triphosphate hydrolases"/>
    <property type="match status" value="1"/>
</dbReference>
<evidence type="ECO:0000259" key="4">
    <source>
        <dbReference type="SMART" id="SM00382"/>
    </source>
</evidence>
<dbReference type="PANTHER" id="PTHR42939">
    <property type="entry name" value="ABC TRANSPORTER ATP-BINDING PROTEIN ALBC-RELATED"/>
    <property type="match status" value="1"/>
</dbReference>
<keyword evidence="3" id="KW-0067">ATP-binding</keyword>
<evidence type="ECO:0000256" key="2">
    <source>
        <dbReference type="ARBA" id="ARBA00022741"/>
    </source>
</evidence>
<protein>
    <submittedName>
        <fullName evidence="5">ABC-type Mn2+/Zn2+ transport system ATPase subunit</fullName>
    </submittedName>
</protein>
<evidence type="ECO:0000313" key="5">
    <source>
        <dbReference type="EMBL" id="MBP2476684.1"/>
    </source>
</evidence>